<protein>
    <recommendedName>
        <fullName evidence="6">PAR1 protein</fullName>
    </recommendedName>
</protein>
<dbReference type="Proteomes" id="UP000077755">
    <property type="component" value="Chromosome 3"/>
</dbReference>
<keyword evidence="5" id="KW-1185">Reference proteome</keyword>
<dbReference type="OMA" id="ASCYENC"/>
<gene>
    <name evidence="3" type="ORF">DCAR_010435</name>
    <name evidence="4" type="ORF">DCAR_0311830</name>
</gene>
<feature type="signal peptide" evidence="2">
    <location>
        <begin position="1"/>
        <end position="23"/>
    </location>
</feature>
<dbReference type="InterPro" id="IPR009489">
    <property type="entry name" value="PAR1"/>
</dbReference>
<dbReference type="EMBL" id="LNRQ01000003">
    <property type="protein sequence ID" value="KZN01681.1"/>
    <property type="molecule type" value="Genomic_DNA"/>
</dbReference>
<proteinExistence type="predicted"/>
<dbReference type="PANTHER" id="PTHR33649">
    <property type="entry name" value="PAR1 PROTEIN"/>
    <property type="match status" value="1"/>
</dbReference>
<evidence type="ECO:0008006" key="6">
    <source>
        <dbReference type="Google" id="ProtNLM"/>
    </source>
</evidence>
<feature type="compositionally biased region" description="Low complexity" evidence="1">
    <location>
        <begin position="319"/>
        <end position="328"/>
    </location>
</feature>
<dbReference type="Pfam" id="PF06521">
    <property type="entry name" value="PAR1"/>
    <property type="match status" value="1"/>
</dbReference>
<sequence>MSSSNKLPLILFLASLLLRTTLGEIICEELSKEVCAFSVSSSGKRCLLENSETKEGLDYQCTTSDVIVQRMAEHIETDACVNTCGLDRTMVGMSSDSLLEPQFTAKLCSDYCYHNCPNIIDLYFNLAAGEGVFLPDLCAEQKVNPHRAMQVLMNYVHIRAVGSNYDTEEDAPSPSSQSNGTPAPAPAPAPAPSVESAENEDGAPAPSSESAESEDDAPAPSSESEDDAPAPSSESAESEDDAPAPSSESEDDAPAPSSEDDALAPAPSSETAENEDDSPSPWSQSAKTDDYVPSLLSGEYRDVAYAPPPSSESAEGEEGAPSPSPSASTSMDEVEEDAAAPIYH</sequence>
<evidence type="ECO:0000313" key="5">
    <source>
        <dbReference type="Proteomes" id="UP000077755"/>
    </source>
</evidence>
<reference evidence="3" key="1">
    <citation type="journal article" date="2016" name="Nat. Genet.">
        <title>A high-quality carrot genome assembly provides new insights into carotenoid accumulation and asterid genome evolution.</title>
        <authorList>
            <person name="Iorizzo M."/>
            <person name="Ellison S."/>
            <person name="Senalik D."/>
            <person name="Zeng P."/>
            <person name="Satapoomin P."/>
            <person name="Huang J."/>
            <person name="Bowman M."/>
            <person name="Iovene M."/>
            <person name="Sanseverino W."/>
            <person name="Cavagnaro P."/>
            <person name="Yildiz M."/>
            <person name="Macko-Podgorni A."/>
            <person name="Moranska E."/>
            <person name="Grzebelus E."/>
            <person name="Grzebelus D."/>
            <person name="Ashrafi H."/>
            <person name="Zheng Z."/>
            <person name="Cheng S."/>
            <person name="Spooner D."/>
            <person name="Van Deynze A."/>
            <person name="Simon P."/>
        </authorList>
    </citation>
    <scope>NUCLEOTIDE SEQUENCE [LARGE SCALE GENOMIC DNA]</scope>
    <source>
        <tissue evidence="3">Leaf</tissue>
    </source>
</reference>
<evidence type="ECO:0000313" key="4">
    <source>
        <dbReference type="EMBL" id="WOG92558.1"/>
    </source>
</evidence>
<dbReference type="AlphaFoldDB" id="A0A162AJ60"/>
<dbReference type="PANTHER" id="PTHR33649:SF4">
    <property type="entry name" value="PAR1 PROTEIN"/>
    <property type="match status" value="1"/>
</dbReference>
<feature type="compositionally biased region" description="Acidic residues" evidence="1">
    <location>
        <begin position="211"/>
        <end position="228"/>
    </location>
</feature>
<dbReference type="KEGG" id="dcr:108211662"/>
<reference evidence="4" key="2">
    <citation type="submission" date="2022-03" db="EMBL/GenBank/DDBJ databases">
        <title>Draft title - Genomic analysis of global carrot germplasm unveils the trajectory of domestication and the origin of high carotenoid orange carrot.</title>
        <authorList>
            <person name="Iorizzo M."/>
            <person name="Ellison S."/>
            <person name="Senalik D."/>
            <person name="Macko-Podgorni A."/>
            <person name="Grzebelus D."/>
            <person name="Bostan H."/>
            <person name="Rolling W."/>
            <person name="Curaba J."/>
            <person name="Simon P."/>
        </authorList>
    </citation>
    <scope>NUCLEOTIDE SEQUENCE</scope>
    <source>
        <tissue evidence="4">Leaf</tissue>
    </source>
</reference>
<dbReference type="STRING" id="79200.A0A162AJ60"/>
<organism evidence="3">
    <name type="scientific">Daucus carota subsp. sativus</name>
    <name type="common">Carrot</name>
    <dbReference type="NCBI Taxonomy" id="79200"/>
    <lineage>
        <taxon>Eukaryota</taxon>
        <taxon>Viridiplantae</taxon>
        <taxon>Streptophyta</taxon>
        <taxon>Embryophyta</taxon>
        <taxon>Tracheophyta</taxon>
        <taxon>Spermatophyta</taxon>
        <taxon>Magnoliopsida</taxon>
        <taxon>eudicotyledons</taxon>
        <taxon>Gunneridae</taxon>
        <taxon>Pentapetalae</taxon>
        <taxon>asterids</taxon>
        <taxon>campanulids</taxon>
        <taxon>Apiales</taxon>
        <taxon>Apiaceae</taxon>
        <taxon>Apioideae</taxon>
        <taxon>Scandiceae</taxon>
        <taxon>Daucinae</taxon>
        <taxon>Daucus</taxon>
        <taxon>Daucus sect. Daucus</taxon>
    </lineage>
</organism>
<evidence type="ECO:0000313" key="3">
    <source>
        <dbReference type="EMBL" id="KZN01681.1"/>
    </source>
</evidence>
<evidence type="ECO:0000256" key="1">
    <source>
        <dbReference type="SAM" id="MobiDB-lite"/>
    </source>
</evidence>
<feature type="region of interest" description="Disordered" evidence="1">
    <location>
        <begin position="165"/>
        <end position="344"/>
    </location>
</feature>
<dbReference type="OrthoDB" id="772928at2759"/>
<evidence type="ECO:0000256" key="2">
    <source>
        <dbReference type="SAM" id="SignalP"/>
    </source>
</evidence>
<accession>A0A162AJ60</accession>
<keyword evidence="2" id="KW-0732">Signal</keyword>
<feature type="compositionally biased region" description="Acidic residues" evidence="1">
    <location>
        <begin position="236"/>
        <end position="262"/>
    </location>
</feature>
<name>A0A162AJ60_DAUCS</name>
<dbReference type="Gramene" id="KZN01681">
    <property type="protein sequence ID" value="KZN01681"/>
    <property type="gene ID" value="DCAR_010435"/>
</dbReference>
<dbReference type="EMBL" id="CP093345">
    <property type="protein sequence ID" value="WOG92558.1"/>
    <property type="molecule type" value="Genomic_DNA"/>
</dbReference>
<feature type="chain" id="PRO_5007831706" description="PAR1 protein" evidence="2">
    <location>
        <begin position="24"/>
        <end position="344"/>
    </location>
</feature>